<comment type="caution">
    <text evidence="1">The sequence shown here is derived from an EMBL/GenBank/DDBJ whole genome shotgun (WGS) entry which is preliminary data.</text>
</comment>
<dbReference type="Proteomes" id="UP000246114">
    <property type="component" value="Unassembled WGS sequence"/>
</dbReference>
<sequence>MFEELGFEYKRYNKGFAYEKYNNNSMKHVHFDLSTQTYCTNVYHVSTQLHNAITMQLKELGWI</sequence>
<accession>A0A316MAY2</accession>
<proteinExistence type="predicted"/>
<name>A0A316MAY2_9CLOT</name>
<dbReference type="EMBL" id="QAMZ01000012">
    <property type="protein sequence ID" value="PWL55151.1"/>
    <property type="molecule type" value="Genomic_DNA"/>
</dbReference>
<evidence type="ECO:0000313" key="1">
    <source>
        <dbReference type="EMBL" id="PWL55151.1"/>
    </source>
</evidence>
<evidence type="ECO:0000313" key="2">
    <source>
        <dbReference type="Proteomes" id="UP000246114"/>
    </source>
</evidence>
<dbReference type="AlphaFoldDB" id="A0A316MAY2"/>
<reference evidence="1 2" key="1">
    <citation type="submission" date="2018-03" db="EMBL/GenBank/DDBJ databases">
        <title>The uncultured portion of the human microbiome is neutrally assembled.</title>
        <authorList>
            <person name="Jeraldo P."/>
            <person name="Boardman L."/>
            <person name="White B.A."/>
            <person name="Nelson H."/>
            <person name="Goldenfeld N."/>
            <person name="Chia N."/>
        </authorList>
    </citation>
    <scope>NUCLEOTIDE SEQUENCE [LARGE SCALE GENOMIC DNA]</scope>
    <source>
        <strain evidence="1">CIM:MAG 903</strain>
    </source>
</reference>
<gene>
    <name evidence="1" type="ORF">DBY38_02450</name>
</gene>
<protein>
    <submittedName>
        <fullName evidence="1">Uncharacterized protein</fullName>
    </submittedName>
</protein>
<organism evidence="1 2">
    <name type="scientific">Clostridium cadaveris</name>
    <dbReference type="NCBI Taxonomy" id="1529"/>
    <lineage>
        <taxon>Bacteria</taxon>
        <taxon>Bacillati</taxon>
        <taxon>Bacillota</taxon>
        <taxon>Clostridia</taxon>
        <taxon>Eubacteriales</taxon>
        <taxon>Clostridiaceae</taxon>
        <taxon>Clostridium</taxon>
    </lineage>
</organism>